<dbReference type="GO" id="GO:1990961">
    <property type="term" value="P:xenobiotic detoxification by transmembrane export across the plasma membrane"/>
    <property type="evidence" value="ECO:0007669"/>
    <property type="project" value="InterPro"/>
</dbReference>
<feature type="transmembrane region" description="Helical" evidence="7">
    <location>
        <begin position="511"/>
        <end position="534"/>
    </location>
</feature>
<feature type="compositionally biased region" description="Low complexity" evidence="6">
    <location>
        <begin position="601"/>
        <end position="610"/>
    </location>
</feature>
<dbReference type="AlphaFoldDB" id="A0A9W8JA88"/>
<dbReference type="EMBL" id="JANBPK010000814">
    <property type="protein sequence ID" value="KAJ2930992.1"/>
    <property type="molecule type" value="Genomic_DNA"/>
</dbReference>
<feature type="transmembrane region" description="Helical" evidence="7">
    <location>
        <begin position="317"/>
        <end position="345"/>
    </location>
</feature>
<sequence length="616" mass="67232">MSSTFAHYQGPASLPSDYALLSRVAGHHNVEEDSLSESETTDETVTPKGKTIRRRESLPGPYFRPKNPTMGVYPGPSSGESTSSVPTEHTPLLAPPPIPRIEEDIDRDPAHDNDGKMEMFWEELKILTKYALPVFGTHLLEYTLVIVPVISIGHLSTTALAAISLGSMTASVSGFSIIQGFCSALDTLLPSAWTSSHPQYVGLWAQRMCKILPYPTCFPKLMPFALGVVMGAMLIPILLIWFSAESILLFLRQDPDVAHLAAVYLRWVSLGLPAYAFNCISRRYFQSQVPTRIILMVAPINAFLGWLLVWGPKPFRLGFIGAPLASAISFNLISIASLAYGVFFVDRRAWHPLSSRMFTNLGVLVHFGLSGVGQTASEWWAWELVALAASMLGPTVLATQSVLLVSASTTFQAPFALSVATSVRIGNLLGERKAKRADVSAKTSIVIALAISCLTSLMFLLGRDVWGRLFNDDEEVIALVSEILPLVALFQVFDGNSAVTGGILRARGKQLIGAILNLSAYYLIGIPIGIYLAFPWKMGLHGLWIGLTFSLVYCSFIGTYLCFKTDWDHEVEKVRLRLENEDRLRKAEMQKDGGERGENGNGYSAVSNGSGASGGH</sequence>
<feature type="transmembrane region" description="Helical" evidence="7">
    <location>
        <begin position="357"/>
        <end position="382"/>
    </location>
</feature>
<keyword evidence="5 7" id="KW-0472">Membrane</keyword>
<evidence type="ECO:0000313" key="8">
    <source>
        <dbReference type="EMBL" id="KAJ2930992.1"/>
    </source>
</evidence>
<feature type="transmembrane region" description="Helical" evidence="7">
    <location>
        <begin position="444"/>
        <end position="463"/>
    </location>
</feature>
<dbReference type="CDD" id="cd13132">
    <property type="entry name" value="MATE_eukaryotic"/>
    <property type="match status" value="1"/>
</dbReference>
<evidence type="ECO:0000313" key="9">
    <source>
        <dbReference type="Proteomes" id="UP001140091"/>
    </source>
</evidence>
<reference evidence="8" key="1">
    <citation type="submission" date="2022-06" db="EMBL/GenBank/DDBJ databases">
        <title>Genome Sequence of Candolleomyces eurysporus.</title>
        <authorList>
            <person name="Buettner E."/>
        </authorList>
    </citation>
    <scope>NUCLEOTIDE SEQUENCE</scope>
    <source>
        <strain evidence="8">VTCC 930004</strain>
    </source>
</reference>
<dbReference type="GO" id="GO:0042910">
    <property type="term" value="F:xenobiotic transmembrane transporter activity"/>
    <property type="evidence" value="ECO:0007669"/>
    <property type="project" value="InterPro"/>
</dbReference>
<accession>A0A9W8JA88</accession>
<organism evidence="8 9">
    <name type="scientific">Candolleomyces eurysporus</name>
    <dbReference type="NCBI Taxonomy" id="2828524"/>
    <lineage>
        <taxon>Eukaryota</taxon>
        <taxon>Fungi</taxon>
        <taxon>Dikarya</taxon>
        <taxon>Basidiomycota</taxon>
        <taxon>Agaricomycotina</taxon>
        <taxon>Agaricomycetes</taxon>
        <taxon>Agaricomycetidae</taxon>
        <taxon>Agaricales</taxon>
        <taxon>Agaricineae</taxon>
        <taxon>Psathyrellaceae</taxon>
        <taxon>Candolleomyces</taxon>
    </lineage>
</organism>
<dbReference type="InterPro" id="IPR045069">
    <property type="entry name" value="MATE_euk"/>
</dbReference>
<evidence type="ECO:0000256" key="1">
    <source>
        <dbReference type="ARBA" id="ARBA00004141"/>
    </source>
</evidence>
<dbReference type="Pfam" id="PF01554">
    <property type="entry name" value="MatE"/>
    <property type="match status" value="3"/>
</dbReference>
<evidence type="ECO:0000256" key="4">
    <source>
        <dbReference type="ARBA" id="ARBA00022989"/>
    </source>
</evidence>
<feature type="compositionally biased region" description="Polar residues" evidence="6">
    <location>
        <begin position="78"/>
        <end position="87"/>
    </location>
</feature>
<feature type="transmembrane region" description="Helical" evidence="7">
    <location>
        <begin position="293"/>
        <end position="311"/>
    </location>
</feature>
<dbReference type="OrthoDB" id="2126698at2759"/>
<keyword evidence="3 7" id="KW-0812">Transmembrane</keyword>
<feature type="region of interest" description="Disordered" evidence="6">
    <location>
        <begin position="588"/>
        <end position="616"/>
    </location>
</feature>
<feature type="region of interest" description="Disordered" evidence="6">
    <location>
        <begin position="29"/>
        <end position="100"/>
    </location>
</feature>
<proteinExistence type="inferred from homology"/>
<dbReference type="GO" id="GO:0016020">
    <property type="term" value="C:membrane"/>
    <property type="evidence" value="ECO:0007669"/>
    <property type="project" value="UniProtKB-SubCell"/>
</dbReference>
<feature type="transmembrane region" description="Helical" evidence="7">
    <location>
        <begin position="540"/>
        <end position="563"/>
    </location>
</feature>
<feature type="compositionally biased region" description="Basic and acidic residues" evidence="6">
    <location>
        <begin position="588"/>
        <end position="598"/>
    </location>
</feature>
<dbReference type="PANTHER" id="PTHR11206">
    <property type="entry name" value="MULTIDRUG RESISTANCE PROTEIN"/>
    <property type="match status" value="1"/>
</dbReference>
<comment type="subcellular location">
    <subcellularLocation>
        <location evidence="1">Membrane</location>
        <topology evidence="1">Multi-pass membrane protein</topology>
    </subcellularLocation>
</comment>
<feature type="compositionally biased region" description="Acidic residues" evidence="6">
    <location>
        <begin position="32"/>
        <end position="42"/>
    </location>
</feature>
<feature type="transmembrane region" description="Helical" evidence="7">
    <location>
        <begin position="402"/>
        <end position="423"/>
    </location>
</feature>
<evidence type="ECO:0000256" key="6">
    <source>
        <dbReference type="SAM" id="MobiDB-lite"/>
    </source>
</evidence>
<gene>
    <name evidence="8" type="ORF">H1R20_g6132</name>
</gene>
<feature type="transmembrane region" description="Helical" evidence="7">
    <location>
        <begin position="224"/>
        <end position="244"/>
    </location>
</feature>
<protein>
    <recommendedName>
        <fullName evidence="10">MATE efflux family protein</fullName>
    </recommendedName>
</protein>
<evidence type="ECO:0000256" key="3">
    <source>
        <dbReference type="ARBA" id="ARBA00022692"/>
    </source>
</evidence>
<dbReference type="InterPro" id="IPR002528">
    <property type="entry name" value="MATE_fam"/>
</dbReference>
<feature type="non-terminal residue" evidence="8">
    <location>
        <position position="1"/>
    </location>
</feature>
<comment type="caution">
    <text evidence="8">The sequence shown here is derived from an EMBL/GenBank/DDBJ whole genome shotgun (WGS) entry which is preliminary data.</text>
</comment>
<feature type="transmembrane region" description="Helical" evidence="7">
    <location>
        <begin position="264"/>
        <end position="281"/>
    </location>
</feature>
<keyword evidence="9" id="KW-1185">Reference proteome</keyword>
<evidence type="ECO:0000256" key="7">
    <source>
        <dbReference type="SAM" id="Phobius"/>
    </source>
</evidence>
<dbReference type="NCBIfam" id="TIGR00797">
    <property type="entry name" value="matE"/>
    <property type="match status" value="1"/>
</dbReference>
<name>A0A9W8JA88_9AGAR</name>
<dbReference type="Proteomes" id="UP001140091">
    <property type="component" value="Unassembled WGS sequence"/>
</dbReference>
<evidence type="ECO:0008006" key="10">
    <source>
        <dbReference type="Google" id="ProtNLM"/>
    </source>
</evidence>
<evidence type="ECO:0000256" key="2">
    <source>
        <dbReference type="ARBA" id="ARBA00010199"/>
    </source>
</evidence>
<dbReference type="GO" id="GO:0015297">
    <property type="term" value="F:antiporter activity"/>
    <property type="evidence" value="ECO:0007669"/>
    <property type="project" value="InterPro"/>
</dbReference>
<comment type="similarity">
    <text evidence="2">Belongs to the multi antimicrobial extrusion (MATE) (TC 2.A.66.1) family.</text>
</comment>
<keyword evidence="4 7" id="KW-1133">Transmembrane helix</keyword>
<evidence type="ECO:0000256" key="5">
    <source>
        <dbReference type="ARBA" id="ARBA00023136"/>
    </source>
</evidence>